<keyword evidence="2" id="KW-1185">Reference proteome</keyword>
<dbReference type="SUPFAM" id="SSF56399">
    <property type="entry name" value="ADP-ribosylation"/>
    <property type="match status" value="1"/>
</dbReference>
<dbReference type="OrthoDB" id="5638018at2"/>
<evidence type="ECO:0000313" key="2">
    <source>
        <dbReference type="Proteomes" id="UP000077363"/>
    </source>
</evidence>
<accession>A0A172T835</accession>
<dbReference type="RefSeq" id="WP_064014161.1">
    <property type="nucleotide sequence ID" value="NZ_CP011387.1"/>
</dbReference>
<dbReference type="PANTHER" id="PTHR34129">
    <property type="entry name" value="BLR1139 PROTEIN"/>
    <property type="match status" value="1"/>
</dbReference>
<gene>
    <name evidence="1" type="ORF">SU48_04225</name>
</gene>
<dbReference type="Pfam" id="PF06108">
    <property type="entry name" value="DUF952"/>
    <property type="match status" value="1"/>
</dbReference>
<proteinExistence type="predicted"/>
<name>A0A172T835_9DEIO</name>
<dbReference type="EMBL" id="CP011387">
    <property type="protein sequence ID" value="ANE43106.1"/>
    <property type="molecule type" value="Genomic_DNA"/>
</dbReference>
<protein>
    <recommendedName>
        <fullName evidence="3">Glutathione S-transferase</fullName>
    </recommendedName>
</protein>
<evidence type="ECO:0008006" key="3">
    <source>
        <dbReference type="Google" id="ProtNLM"/>
    </source>
</evidence>
<sequence>MIVHITTRSAWAEAQHVGHYSHPSLVADGYIHCSTPTAEQVIAVANAYFLGQPDLLLLHINPERLTSTLKSEEYEDSGLFFPHVYGTINLDAVVRVSDFRPAPDGLFSLSNLAGATETL</sequence>
<organism evidence="1 2">
    <name type="scientific">Deinococcus puniceus</name>
    <dbReference type="NCBI Taxonomy" id="1182568"/>
    <lineage>
        <taxon>Bacteria</taxon>
        <taxon>Thermotogati</taxon>
        <taxon>Deinococcota</taxon>
        <taxon>Deinococci</taxon>
        <taxon>Deinococcales</taxon>
        <taxon>Deinococcaceae</taxon>
        <taxon>Deinococcus</taxon>
    </lineage>
</organism>
<dbReference type="KEGG" id="dpu:SU48_04225"/>
<evidence type="ECO:0000313" key="1">
    <source>
        <dbReference type="EMBL" id="ANE43106.1"/>
    </source>
</evidence>
<dbReference type="Proteomes" id="UP000077363">
    <property type="component" value="Chromosome"/>
</dbReference>
<dbReference type="InterPro" id="IPR009297">
    <property type="entry name" value="DUF952"/>
</dbReference>
<dbReference type="AlphaFoldDB" id="A0A172T835"/>
<reference evidence="1 2" key="1">
    <citation type="submission" date="2015-01" db="EMBL/GenBank/DDBJ databases">
        <title>Deinococcus puniceus/DY1/ whole genome sequencing.</title>
        <authorList>
            <person name="Kim M.K."/>
            <person name="Srinivasan S."/>
            <person name="Lee J.-J."/>
        </authorList>
    </citation>
    <scope>NUCLEOTIDE SEQUENCE [LARGE SCALE GENOMIC DNA]</scope>
    <source>
        <strain evidence="1 2">DY1</strain>
    </source>
</reference>
<dbReference type="PANTHER" id="PTHR34129:SF1">
    <property type="entry name" value="DUF952 DOMAIN-CONTAINING PROTEIN"/>
    <property type="match status" value="1"/>
</dbReference>
<dbReference type="STRING" id="1182568.SU48_04225"/>
<dbReference type="PATRIC" id="fig|1182568.3.peg.881"/>
<dbReference type="Gene3D" id="3.20.170.20">
    <property type="entry name" value="Protein of unknown function DUF952"/>
    <property type="match status" value="1"/>
</dbReference>